<keyword evidence="5" id="KW-0560">Oxidoreductase</keyword>
<dbReference type="PANTHER" id="PTHR32332:SF20">
    <property type="entry name" value="2-NITROPROPANE DIOXYGENASE-LIKE PROTEIN"/>
    <property type="match status" value="1"/>
</dbReference>
<keyword evidence="4" id="KW-0288">FMN</keyword>
<comment type="function">
    <text evidence="1">Nitronate monooxygenase that uses molecular oxygen to catalyze the oxidative denitrification of alkyl nitronates. Acts on propionate 3-nitronate (P3N), the presumed physiological substrate. Probably functions in the detoxification of P3N, a metabolic poison produced by plants and fungi as a defense mechanism.</text>
</comment>
<dbReference type="EMBL" id="MCHY01000001">
    <property type="protein sequence ID" value="RKD27123.1"/>
    <property type="molecule type" value="Genomic_DNA"/>
</dbReference>
<organism evidence="6 7">
    <name type="scientific">Ammoniphilus oxalaticus</name>
    <dbReference type="NCBI Taxonomy" id="66863"/>
    <lineage>
        <taxon>Bacteria</taxon>
        <taxon>Bacillati</taxon>
        <taxon>Bacillota</taxon>
        <taxon>Bacilli</taxon>
        <taxon>Bacillales</taxon>
        <taxon>Paenibacillaceae</taxon>
        <taxon>Aneurinibacillus group</taxon>
        <taxon>Ammoniphilus</taxon>
    </lineage>
</organism>
<keyword evidence="3" id="KW-0285">Flavoprotein</keyword>
<dbReference type="Gene3D" id="3.20.20.70">
    <property type="entry name" value="Aldolase class I"/>
    <property type="match status" value="1"/>
</dbReference>
<protein>
    <recommendedName>
        <fullName evidence="2">Probable nitronate monooxygenase</fullName>
    </recommendedName>
</protein>
<evidence type="ECO:0000313" key="7">
    <source>
        <dbReference type="Proteomes" id="UP000284219"/>
    </source>
</evidence>
<dbReference type="AlphaFoldDB" id="A0A419SRP7"/>
<dbReference type="InterPro" id="IPR013785">
    <property type="entry name" value="Aldolase_TIM"/>
</dbReference>
<evidence type="ECO:0000313" key="6">
    <source>
        <dbReference type="EMBL" id="RKD27123.1"/>
    </source>
</evidence>
<comment type="caution">
    <text evidence="6">The sequence shown here is derived from an EMBL/GenBank/DDBJ whole genome shotgun (WGS) entry which is preliminary data.</text>
</comment>
<keyword evidence="6" id="KW-0223">Dioxygenase</keyword>
<accession>A0A419SRP7</accession>
<name>A0A419SRP7_9BACL</name>
<dbReference type="Proteomes" id="UP000284219">
    <property type="component" value="Unassembled WGS sequence"/>
</dbReference>
<evidence type="ECO:0000256" key="4">
    <source>
        <dbReference type="ARBA" id="ARBA00022643"/>
    </source>
</evidence>
<sequence length="320" mass="33791">MSNNRVCELLEIQYPIIEGGLAYVGNGALAAAVSNGGGFGVVGSAGRTVENFCREIKLAAEQTELPFGVNFPISQHADNDKIVQAILDHKHLIRAVSISAGNPRPYIPIFKDAGLKALVLTSTVHQSLRAEQAGADLVVCEGYEAGGHLGPAEMTLFSLIPQVVRVVSIPVVAAGGLSDGRGILAAFALGAEGVQLGTRFVATTECEAHDAYKRLLLDADDDATTVIERSIGRVTRVLKSQYVDDILAVEQSNPSVDTLLPYIKGRNKIAAIDGKTDAGWLNCGQSVGLIDSIESATSVVKRLVQEVQLLASGDTLDVFK</sequence>
<dbReference type="RefSeq" id="WP_120187946.1">
    <property type="nucleotide sequence ID" value="NZ_MCHY01000001.1"/>
</dbReference>
<dbReference type="InterPro" id="IPR004136">
    <property type="entry name" value="NMO"/>
</dbReference>
<keyword evidence="7" id="KW-1185">Reference proteome</keyword>
<dbReference type="SUPFAM" id="SSF51412">
    <property type="entry name" value="Inosine monophosphate dehydrogenase (IMPDH)"/>
    <property type="match status" value="1"/>
</dbReference>
<evidence type="ECO:0000256" key="3">
    <source>
        <dbReference type="ARBA" id="ARBA00022630"/>
    </source>
</evidence>
<dbReference type="OrthoDB" id="9778912at2"/>
<gene>
    <name evidence="6" type="ORF">BEP19_00715</name>
</gene>
<dbReference type="GO" id="GO:0051213">
    <property type="term" value="F:dioxygenase activity"/>
    <property type="evidence" value="ECO:0007669"/>
    <property type="project" value="UniProtKB-KW"/>
</dbReference>
<evidence type="ECO:0000256" key="5">
    <source>
        <dbReference type="ARBA" id="ARBA00023002"/>
    </source>
</evidence>
<dbReference type="PANTHER" id="PTHR32332">
    <property type="entry name" value="2-NITROPROPANE DIOXYGENASE"/>
    <property type="match status" value="1"/>
</dbReference>
<evidence type="ECO:0000256" key="2">
    <source>
        <dbReference type="ARBA" id="ARBA00013457"/>
    </source>
</evidence>
<dbReference type="CDD" id="cd04730">
    <property type="entry name" value="NPD_like"/>
    <property type="match status" value="1"/>
</dbReference>
<proteinExistence type="predicted"/>
<dbReference type="Pfam" id="PF03060">
    <property type="entry name" value="NMO"/>
    <property type="match status" value="1"/>
</dbReference>
<reference evidence="6 7" key="1">
    <citation type="submission" date="2016-08" db="EMBL/GenBank/DDBJ databases">
        <title>Novel Firmicute Genomes.</title>
        <authorList>
            <person name="Poppleton D.I."/>
            <person name="Gribaldo S."/>
        </authorList>
    </citation>
    <scope>NUCLEOTIDE SEQUENCE [LARGE SCALE GENOMIC DNA]</scope>
    <source>
        <strain evidence="6 7">RAOx-1</strain>
    </source>
</reference>
<dbReference type="GO" id="GO:0018580">
    <property type="term" value="F:nitronate monooxygenase activity"/>
    <property type="evidence" value="ECO:0007669"/>
    <property type="project" value="InterPro"/>
</dbReference>
<evidence type="ECO:0000256" key="1">
    <source>
        <dbReference type="ARBA" id="ARBA00003535"/>
    </source>
</evidence>